<dbReference type="SUPFAM" id="SSF48371">
    <property type="entry name" value="ARM repeat"/>
    <property type="match status" value="1"/>
</dbReference>
<sequence>MKQQKKSIKTTEQLKETIESLSIRNKTKRMNDIDNLIEFFKIDQDPTLTDYFETLTSNLLKILKKSNLIEKLKTIQLIQLISVIFVEQTSFLFEQFHVELSKFILERKNEELSSQAIKAISLLGFLFSFNQNYEVGLECMNFILEQIEEITKTETQNQHIKTIQSLFEGIGLIISSIPSYFIIETKEEFFDRILLSKESKHFPIQTHIKHEHEDANMMLYDYLMNIHLQFLQKDLPDTKIAITENVALLFFIQDSFFEDKKFPTTKTLRKNVLQAIEQSSFIDHKKDRITNQYAKEIRERFNQVLDSIENLIFPSLKITIKSNPIKIKKWHKIIQFNFLKMIFDSGLQFQLENNLFFKQLFDYEILRIKPKEKKILKSYFQENKKILKIKRKTEREKKFQKQNFSTTFY</sequence>
<evidence type="ECO:0000256" key="1">
    <source>
        <dbReference type="ARBA" id="ARBA00008828"/>
    </source>
</evidence>
<dbReference type="InterPro" id="IPR039777">
    <property type="entry name" value="IFRD"/>
</dbReference>
<dbReference type="PANTHER" id="PTHR12354">
    <property type="entry name" value="INTERFERON-RELATED DEVELOPMENTAL REGULATOR"/>
    <property type="match status" value="1"/>
</dbReference>
<reference evidence="3" key="1">
    <citation type="submission" date="2022-10" db="EMBL/GenBank/DDBJ databases">
        <title>Novel sulphate-reducing endosymbionts in the free-living metamonad Anaeramoeba.</title>
        <authorList>
            <person name="Jerlstrom-Hultqvist J."/>
            <person name="Cepicka I."/>
            <person name="Gallot-Lavallee L."/>
            <person name="Salas-Leiva D."/>
            <person name="Curtis B.A."/>
            <person name="Zahonova K."/>
            <person name="Pipaliya S."/>
            <person name="Dacks J."/>
            <person name="Roger A.J."/>
        </authorList>
    </citation>
    <scope>NUCLEOTIDE SEQUENCE</scope>
    <source>
        <strain evidence="3">BMAN</strain>
    </source>
</reference>
<accession>A0A9Q0LH07</accession>
<organism evidence="3 4">
    <name type="scientific">Anaeramoeba ignava</name>
    <name type="common">Anaerobic marine amoeba</name>
    <dbReference type="NCBI Taxonomy" id="1746090"/>
    <lineage>
        <taxon>Eukaryota</taxon>
        <taxon>Metamonada</taxon>
        <taxon>Anaeramoebidae</taxon>
        <taxon>Anaeramoeba</taxon>
    </lineage>
</organism>
<proteinExistence type="inferred from homology"/>
<dbReference type="OrthoDB" id="18978at2759"/>
<dbReference type="Proteomes" id="UP001149090">
    <property type="component" value="Unassembled WGS sequence"/>
</dbReference>
<evidence type="ECO:0000313" key="3">
    <source>
        <dbReference type="EMBL" id="KAJ5073176.1"/>
    </source>
</evidence>
<name>A0A9Q0LH07_ANAIG</name>
<evidence type="ECO:0000313" key="4">
    <source>
        <dbReference type="Proteomes" id="UP001149090"/>
    </source>
</evidence>
<dbReference type="InterPro" id="IPR016024">
    <property type="entry name" value="ARM-type_fold"/>
</dbReference>
<keyword evidence="4" id="KW-1185">Reference proteome</keyword>
<comment type="similarity">
    <text evidence="1">Belongs to the IFRD family.</text>
</comment>
<protein>
    <recommendedName>
        <fullName evidence="2">Interferon-related developmental regulator N-terminal domain-containing protein</fullName>
    </recommendedName>
</protein>
<dbReference type="InterPro" id="IPR007701">
    <property type="entry name" value="Interferon-rel_develop_reg_N"/>
</dbReference>
<gene>
    <name evidence="3" type="ORF">M0811_08858</name>
</gene>
<dbReference type="AlphaFoldDB" id="A0A9Q0LH07"/>
<evidence type="ECO:0000259" key="2">
    <source>
        <dbReference type="Pfam" id="PF05004"/>
    </source>
</evidence>
<feature type="domain" description="Interferon-related developmental regulator N-terminal" evidence="2">
    <location>
        <begin position="4"/>
        <end position="309"/>
    </location>
</feature>
<dbReference type="PANTHER" id="PTHR12354:SF1">
    <property type="entry name" value="INTERFERON-RELATED DEVELOPMENTAL REGULATOR 1"/>
    <property type="match status" value="1"/>
</dbReference>
<dbReference type="EMBL" id="JAPDFW010000076">
    <property type="protein sequence ID" value="KAJ5073176.1"/>
    <property type="molecule type" value="Genomic_DNA"/>
</dbReference>
<dbReference type="Pfam" id="PF05004">
    <property type="entry name" value="IFRD"/>
    <property type="match status" value="1"/>
</dbReference>
<comment type="caution">
    <text evidence="3">The sequence shown here is derived from an EMBL/GenBank/DDBJ whole genome shotgun (WGS) entry which is preliminary data.</text>
</comment>